<reference evidence="9 10" key="1">
    <citation type="submission" date="2024-09" db="EMBL/GenBank/DDBJ databases">
        <authorList>
            <person name="Sun Q."/>
            <person name="Mori K."/>
        </authorList>
    </citation>
    <scope>NUCLEOTIDE SEQUENCE [LARGE SCALE GENOMIC DNA]</scope>
    <source>
        <strain evidence="9 10">TBRC 3947</strain>
    </source>
</reference>
<sequence length="437" mass="45283">MTSAPADAPPARDRVLLDLSPLTTNKAFRRLWLGTAVASIGEQMTVMTVGLQVYALTGSTFAVAMVAGTALIPMMFVGLYAGTLADRLDRRRLALGCTIVSWLSIGGITAHASLGGDLLWLLYGLTLINSVAGTAGNITRRAIVPRLLPRHLLPAAGALNGINLGIMTTVGPLLAAAAVTTGGFTLAYWVDLVLHTAAFLGIYSLPAILPDHKPIKNAMHTFKEGIAFLASAANTRFALLLDLVAMTLAQPRVLFPALGASVLGGGATTVGVLTAGSAAGTILSGIFSGRLGKVRYHGRAIVRSTHAYAFAMAAAGAVLLGYGLLPDPGEIARPVTIGVLTLVLVLTGVTDNIATIFRMTMLQSAVPDHLRGRVQGVFSTVVQGGPRLGGVLTGAVATATAAWSPLLFGGLTMTLLIWLLARGNHTFHAYDGENPTP</sequence>
<evidence type="ECO:0000256" key="4">
    <source>
        <dbReference type="ARBA" id="ARBA00022692"/>
    </source>
</evidence>
<dbReference type="CDD" id="cd06173">
    <property type="entry name" value="MFS_MefA_like"/>
    <property type="match status" value="1"/>
</dbReference>
<feature type="transmembrane region" description="Helical" evidence="7">
    <location>
        <begin position="307"/>
        <end position="325"/>
    </location>
</feature>
<dbReference type="RefSeq" id="WP_377262849.1">
    <property type="nucleotide sequence ID" value="NZ_JBHLUH010000105.1"/>
</dbReference>
<dbReference type="EMBL" id="JBHLUH010000105">
    <property type="protein sequence ID" value="MFC0534224.1"/>
    <property type="molecule type" value="Genomic_DNA"/>
</dbReference>
<evidence type="ECO:0000256" key="3">
    <source>
        <dbReference type="ARBA" id="ARBA00022475"/>
    </source>
</evidence>
<feature type="transmembrane region" description="Helical" evidence="7">
    <location>
        <begin position="120"/>
        <end position="139"/>
    </location>
</feature>
<keyword evidence="6 7" id="KW-0472">Membrane</keyword>
<dbReference type="InterPro" id="IPR020846">
    <property type="entry name" value="MFS_dom"/>
</dbReference>
<dbReference type="PROSITE" id="PS50850">
    <property type="entry name" value="MFS"/>
    <property type="match status" value="1"/>
</dbReference>
<dbReference type="Pfam" id="PF05977">
    <property type="entry name" value="MFS_3"/>
    <property type="match status" value="1"/>
</dbReference>
<dbReference type="PANTHER" id="PTHR23513">
    <property type="entry name" value="INTEGRAL MEMBRANE EFFLUX PROTEIN-RELATED"/>
    <property type="match status" value="1"/>
</dbReference>
<dbReference type="PANTHER" id="PTHR23513:SF9">
    <property type="entry name" value="ENTEROBACTIN EXPORTER ENTS"/>
    <property type="match status" value="1"/>
</dbReference>
<dbReference type="InterPro" id="IPR036259">
    <property type="entry name" value="MFS_trans_sf"/>
</dbReference>
<feature type="transmembrane region" description="Helical" evidence="7">
    <location>
        <begin position="186"/>
        <end position="205"/>
    </location>
</feature>
<feature type="transmembrane region" description="Helical" evidence="7">
    <location>
        <begin position="226"/>
        <end position="248"/>
    </location>
</feature>
<proteinExistence type="predicted"/>
<feature type="transmembrane region" description="Helical" evidence="7">
    <location>
        <begin position="254"/>
        <end position="287"/>
    </location>
</feature>
<comment type="caution">
    <text evidence="9">The sequence shown here is derived from an EMBL/GenBank/DDBJ whole genome shotgun (WGS) entry which is preliminary data.</text>
</comment>
<dbReference type="Gene3D" id="1.20.1250.20">
    <property type="entry name" value="MFS general substrate transporter like domains"/>
    <property type="match status" value="1"/>
</dbReference>
<dbReference type="InterPro" id="IPR010290">
    <property type="entry name" value="TM_effector"/>
</dbReference>
<feature type="domain" description="Major facilitator superfamily (MFS) profile" evidence="8">
    <location>
        <begin position="228"/>
        <end position="437"/>
    </location>
</feature>
<accession>A0ABV6MI47</accession>
<evidence type="ECO:0000259" key="8">
    <source>
        <dbReference type="PROSITE" id="PS50850"/>
    </source>
</evidence>
<evidence type="ECO:0000313" key="9">
    <source>
        <dbReference type="EMBL" id="MFC0534224.1"/>
    </source>
</evidence>
<evidence type="ECO:0000256" key="5">
    <source>
        <dbReference type="ARBA" id="ARBA00022989"/>
    </source>
</evidence>
<feature type="transmembrane region" description="Helical" evidence="7">
    <location>
        <begin position="61"/>
        <end position="81"/>
    </location>
</feature>
<evidence type="ECO:0000256" key="6">
    <source>
        <dbReference type="ARBA" id="ARBA00023136"/>
    </source>
</evidence>
<feature type="transmembrane region" description="Helical" evidence="7">
    <location>
        <begin position="402"/>
        <end position="421"/>
    </location>
</feature>
<evidence type="ECO:0000256" key="2">
    <source>
        <dbReference type="ARBA" id="ARBA00022448"/>
    </source>
</evidence>
<evidence type="ECO:0000256" key="7">
    <source>
        <dbReference type="SAM" id="Phobius"/>
    </source>
</evidence>
<protein>
    <submittedName>
        <fullName evidence="9">MFS transporter</fullName>
    </submittedName>
</protein>
<organism evidence="9 10">
    <name type="scientific">Phytohabitans kaempferiae</name>
    <dbReference type="NCBI Taxonomy" id="1620943"/>
    <lineage>
        <taxon>Bacteria</taxon>
        <taxon>Bacillati</taxon>
        <taxon>Actinomycetota</taxon>
        <taxon>Actinomycetes</taxon>
        <taxon>Micromonosporales</taxon>
        <taxon>Micromonosporaceae</taxon>
    </lineage>
</organism>
<keyword evidence="4 7" id="KW-0812">Transmembrane</keyword>
<keyword evidence="10" id="KW-1185">Reference proteome</keyword>
<gene>
    <name evidence="9" type="ORF">ACFFIA_42220</name>
</gene>
<feature type="transmembrane region" description="Helical" evidence="7">
    <location>
        <begin position="151"/>
        <end position="174"/>
    </location>
</feature>
<keyword evidence="3" id="KW-1003">Cell membrane</keyword>
<keyword evidence="2" id="KW-0813">Transport</keyword>
<dbReference type="Proteomes" id="UP001589867">
    <property type="component" value="Unassembled WGS sequence"/>
</dbReference>
<evidence type="ECO:0000256" key="1">
    <source>
        <dbReference type="ARBA" id="ARBA00004429"/>
    </source>
</evidence>
<name>A0ABV6MI47_9ACTN</name>
<feature type="transmembrane region" description="Helical" evidence="7">
    <location>
        <begin position="93"/>
        <end position="114"/>
    </location>
</feature>
<feature type="transmembrane region" description="Helical" evidence="7">
    <location>
        <begin position="337"/>
        <end position="357"/>
    </location>
</feature>
<evidence type="ECO:0000313" key="10">
    <source>
        <dbReference type="Proteomes" id="UP001589867"/>
    </source>
</evidence>
<comment type="subcellular location">
    <subcellularLocation>
        <location evidence="1">Cell inner membrane</location>
        <topology evidence="1">Multi-pass membrane protein</topology>
    </subcellularLocation>
</comment>
<dbReference type="SUPFAM" id="SSF103473">
    <property type="entry name" value="MFS general substrate transporter"/>
    <property type="match status" value="1"/>
</dbReference>
<keyword evidence="5 7" id="KW-1133">Transmembrane helix</keyword>